<comment type="caution">
    <text evidence="3">The sequence shown here is derived from an EMBL/GenBank/DDBJ whole genome shotgun (WGS) entry which is preliminary data.</text>
</comment>
<dbReference type="RefSeq" id="WP_096611238.1">
    <property type="nucleotide sequence ID" value="NZ_NWVD01000002.1"/>
</dbReference>
<dbReference type="PROSITE" id="PS51832">
    <property type="entry name" value="HD_GYP"/>
    <property type="match status" value="1"/>
</dbReference>
<evidence type="ECO:0000259" key="2">
    <source>
        <dbReference type="PROSITE" id="PS51832"/>
    </source>
</evidence>
<feature type="domain" description="HD-GYP" evidence="2">
    <location>
        <begin position="149"/>
        <end position="344"/>
    </location>
</feature>
<dbReference type="EMBL" id="NWVD01000002">
    <property type="protein sequence ID" value="PCG09634.1"/>
    <property type="molecule type" value="Genomic_DNA"/>
</dbReference>
<dbReference type="Gene3D" id="1.10.3210.10">
    <property type="entry name" value="Hypothetical protein af1432"/>
    <property type="match status" value="1"/>
</dbReference>
<accession>A0A2A4HZ57</accession>
<keyword evidence="4" id="KW-1185">Reference proteome</keyword>
<dbReference type="PANTHER" id="PTHR43155">
    <property type="entry name" value="CYCLIC DI-GMP PHOSPHODIESTERASE PA4108-RELATED"/>
    <property type="match status" value="1"/>
</dbReference>
<dbReference type="PANTHER" id="PTHR43155:SF2">
    <property type="entry name" value="CYCLIC DI-GMP PHOSPHODIESTERASE PA4108"/>
    <property type="match status" value="1"/>
</dbReference>
<sequence length="436" mass="47314">MLIKIKTSEARVGMFVHMVDGGWLASPFWRSQLLLTRQAQIDKLVDAGIAEIVIDTSRGVGPADAGAATACAVVVDPPEESEPPAAFAPAAPYNGPERRARRRPATELDRARETVERSKEAVSRMFSEVRLGHAVDAAAISPLVDEIAASVARDSTAIIKVTRLKNKDEYTYLHSVAVCALLINLARRMGLPEDEVRDLGMAGMLHDIGKMAVPSALLDKPGKLEPNEFSVVQTHPVKGHALLLESDGVAPPVLDVCLHHHERIDGSGYPHGLSAAQLSLHARMGAICDVYDAVTSDRPYKRPWSPSEALSRMSSWTGHFDPELLAIFIESIGIYPVGTLVRLRSNQLAIVTAVNDEDPTLPVVRAFFDIPTQAFVPQRDLDTARSRSEDTVHRTERGSYWFGDAWPQVMEAVRTGRTPPRASAAPAAPTPLAMGA</sequence>
<feature type="region of interest" description="Disordered" evidence="1">
    <location>
        <begin position="81"/>
        <end position="109"/>
    </location>
</feature>
<protein>
    <submittedName>
        <fullName evidence="3">Phosphohydrolase</fullName>
    </submittedName>
</protein>
<feature type="region of interest" description="Disordered" evidence="1">
    <location>
        <begin position="417"/>
        <end position="436"/>
    </location>
</feature>
<dbReference type="AlphaFoldDB" id="A0A2A4HZ57"/>
<evidence type="ECO:0000313" key="3">
    <source>
        <dbReference type="EMBL" id="PCG09634.1"/>
    </source>
</evidence>
<dbReference type="InterPro" id="IPR003607">
    <property type="entry name" value="HD/PDEase_dom"/>
</dbReference>
<name>A0A2A4HZ57_9SPHN</name>
<dbReference type="SUPFAM" id="SSF109604">
    <property type="entry name" value="HD-domain/PDEase-like"/>
    <property type="match status" value="1"/>
</dbReference>
<organism evidence="3 4">
    <name type="scientific">Sphingomonas ginsenosidimutans</name>
    <dbReference type="NCBI Taxonomy" id="862134"/>
    <lineage>
        <taxon>Bacteria</taxon>
        <taxon>Pseudomonadati</taxon>
        <taxon>Pseudomonadota</taxon>
        <taxon>Alphaproteobacteria</taxon>
        <taxon>Sphingomonadales</taxon>
        <taxon>Sphingomonadaceae</taxon>
        <taxon>Sphingomonas</taxon>
    </lineage>
</organism>
<keyword evidence="3" id="KW-0378">Hydrolase</keyword>
<dbReference type="InterPro" id="IPR021812">
    <property type="entry name" value="DUF3391"/>
</dbReference>
<dbReference type="GO" id="GO:0008081">
    <property type="term" value="F:phosphoric diester hydrolase activity"/>
    <property type="evidence" value="ECO:0007669"/>
    <property type="project" value="UniProtKB-ARBA"/>
</dbReference>
<reference evidence="3 4" key="1">
    <citation type="submission" date="2017-09" db="EMBL/GenBank/DDBJ databases">
        <title>Sphingomonas ginsenosidimutans KACC 14949, whole genome shotgun sequence.</title>
        <authorList>
            <person name="Feng G."/>
            <person name="Zhu H."/>
        </authorList>
    </citation>
    <scope>NUCLEOTIDE SEQUENCE [LARGE SCALE GENOMIC DNA]</scope>
    <source>
        <strain evidence="3 4">KACC 14949</strain>
    </source>
</reference>
<evidence type="ECO:0000313" key="4">
    <source>
        <dbReference type="Proteomes" id="UP000218784"/>
    </source>
</evidence>
<dbReference type="InterPro" id="IPR037522">
    <property type="entry name" value="HD_GYP_dom"/>
</dbReference>
<feature type="compositionally biased region" description="Low complexity" evidence="1">
    <location>
        <begin position="83"/>
        <end position="92"/>
    </location>
</feature>
<dbReference type="Pfam" id="PF13487">
    <property type="entry name" value="HD_5"/>
    <property type="match status" value="1"/>
</dbReference>
<dbReference type="Proteomes" id="UP000218784">
    <property type="component" value="Unassembled WGS sequence"/>
</dbReference>
<proteinExistence type="predicted"/>
<evidence type="ECO:0000256" key="1">
    <source>
        <dbReference type="SAM" id="MobiDB-lite"/>
    </source>
</evidence>
<dbReference type="CDD" id="cd00077">
    <property type="entry name" value="HDc"/>
    <property type="match status" value="1"/>
</dbReference>
<dbReference type="Pfam" id="PF11871">
    <property type="entry name" value="DUF3391"/>
    <property type="match status" value="1"/>
</dbReference>
<gene>
    <name evidence="3" type="ORF">COA17_07170</name>
</gene>
<dbReference type="SMART" id="SM00471">
    <property type="entry name" value="HDc"/>
    <property type="match status" value="1"/>
</dbReference>